<dbReference type="GO" id="GO:0017006">
    <property type="term" value="P:protein-tetrapyrrole linkage"/>
    <property type="evidence" value="ECO:0007669"/>
    <property type="project" value="UniProtKB-UniRule"/>
</dbReference>
<organism evidence="4 5">
    <name type="scientific">Plectonema cf. radiosum LEGE 06105</name>
    <dbReference type="NCBI Taxonomy" id="945769"/>
    <lineage>
        <taxon>Bacteria</taxon>
        <taxon>Bacillati</taxon>
        <taxon>Cyanobacteriota</taxon>
        <taxon>Cyanophyceae</taxon>
        <taxon>Oscillatoriophycideae</taxon>
        <taxon>Oscillatoriales</taxon>
        <taxon>Microcoleaceae</taxon>
        <taxon>Plectonema</taxon>
    </lineage>
</organism>
<keyword evidence="2 3" id="KW-0456">Lyase</keyword>
<dbReference type="HAMAP" id="MF_01459">
    <property type="entry name" value="Chrphore_lyase_CpxS"/>
    <property type="match status" value="1"/>
</dbReference>
<evidence type="ECO:0000256" key="1">
    <source>
        <dbReference type="ARBA" id="ARBA00010681"/>
    </source>
</evidence>
<reference evidence="4" key="1">
    <citation type="submission" date="2020-10" db="EMBL/GenBank/DDBJ databases">
        <authorList>
            <person name="Castelo-Branco R."/>
            <person name="Eusebio N."/>
            <person name="Adriana R."/>
            <person name="Vieira A."/>
            <person name="Brugerolle De Fraissinette N."/>
            <person name="Rezende De Castro R."/>
            <person name="Schneider M.P."/>
            <person name="Vasconcelos V."/>
            <person name="Leao P.N."/>
        </authorList>
    </citation>
    <scope>NUCLEOTIDE SEQUENCE</scope>
    <source>
        <strain evidence="4">LEGE 06105</strain>
    </source>
</reference>
<dbReference type="Pfam" id="PF09367">
    <property type="entry name" value="CpeS"/>
    <property type="match status" value="1"/>
</dbReference>
<dbReference type="Proteomes" id="UP000620559">
    <property type="component" value="Unassembled WGS sequence"/>
</dbReference>
<evidence type="ECO:0000313" key="5">
    <source>
        <dbReference type="Proteomes" id="UP000620559"/>
    </source>
</evidence>
<proteinExistence type="inferred from homology"/>
<dbReference type="AlphaFoldDB" id="A0A8J7FCP6"/>
<keyword evidence="5" id="KW-1185">Reference proteome</keyword>
<gene>
    <name evidence="3" type="primary">cpcS</name>
    <name evidence="4" type="ORF">IQ247_14195</name>
</gene>
<dbReference type="CDD" id="cd19433">
    <property type="entry name" value="lipocalin_CpcS-CpeS"/>
    <property type="match status" value="1"/>
</dbReference>
<evidence type="ECO:0000256" key="2">
    <source>
        <dbReference type="ARBA" id="ARBA00023239"/>
    </source>
</evidence>
<dbReference type="InterPro" id="IPR012674">
    <property type="entry name" value="Calycin"/>
</dbReference>
<dbReference type="InterPro" id="IPR018536">
    <property type="entry name" value="CpcS/CpeS"/>
</dbReference>
<name>A0A8J7FCP6_9CYAN</name>
<accession>A0A8J7FCP6</accession>
<evidence type="ECO:0000313" key="4">
    <source>
        <dbReference type="EMBL" id="MBE9213803.1"/>
    </source>
</evidence>
<dbReference type="Gene3D" id="2.40.128.20">
    <property type="match status" value="1"/>
</dbReference>
<sequence>MTSPLELAELTNESAIAEFFRESEGKWHSERRYYTLPDGETKQVESAIAVRFLEAGCDELLVLAQMHDLNSDKILICGTEVTWESINSVSGKKESSGSTLFGALGNILYRDRGFATSKPITAEYHFPNQKTLCLRTEYNGSVFEEELKFIGEKYRTRQSVISRAGEQVMIGQYLEKRIEG</sequence>
<comment type="caution">
    <text evidence="4">The sequence shown here is derived from an EMBL/GenBank/DDBJ whole genome shotgun (WGS) entry which is preliminary data.</text>
</comment>
<comment type="function">
    <text evidence="3">Covalently attaches a chromophore to Cys residue(s) of phycobiliproteins.</text>
</comment>
<evidence type="ECO:0000256" key="3">
    <source>
        <dbReference type="HAMAP-Rule" id="MF_01459"/>
    </source>
</evidence>
<comment type="similarity">
    <text evidence="1 3">Belongs to the CpcS/CpeS biliprotein lyase family.</text>
</comment>
<dbReference type="EC" id="4.-.-.-" evidence="3"/>
<dbReference type="GO" id="GO:0016829">
    <property type="term" value="F:lyase activity"/>
    <property type="evidence" value="ECO:0007669"/>
    <property type="project" value="UniProtKB-KW"/>
</dbReference>
<dbReference type="RefSeq" id="WP_193921017.1">
    <property type="nucleotide sequence ID" value="NZ_JADEWL010000042.1"/>
</dbReference>
<protein>
    <recommendedName>
        <fullName evidence="3">Chromophore lyase CpcS/CpeS</fullName>
        <ecNumber evidence="3">4.-.-.-</ecNumber>
    </recommendedName>
</protein>
<dbReference type="EMBL" id="JADEWL010000042">
    <property type="protein sequence ID" value="MBE9213803.1"/>
    <property type="molecule type" value="Genomic_DNA"/>
</dbReference>